<feature type="region of interest" description="Disordered" evidence="1">
    <location>
        <begin position="133"/>
        <end position="182"/>
    </location>
</feature>
<gene>
    <name evidence="3" type="primary">LOC114078429</name>
</gene>
<reference evidence="2" key="1">
    <citation type="journal article" date="2014" name="Nat. Genet.">
        <title>The genome of the stress-tolerant wild tomato species Solanum pennellii.</title>
        <authorList>
            <person name="Bolger A."/>
            <person name="Scossa F."/>
            <person name="Bolger M.E."/>
            <person name="Lanz C."/>
            <person name="Maumus F."/>
            <person name="Tohge T."/>
            <person name="Quesneville H."/>
            <person name="Alseekh S."/>
            <person name="Sorensen I."/>
            <person name="Lichtenstein G."/>
            <person name="Fich E.A."/>
            <person name="Conte M."/>
            <person name="Keller H."/>
            <person name="Schneeberger K."/>
            <person name="Schwacke R."/>
            <person name="Ofner I."/>
            <person name="Vrebalov J."/>
            <person name="Xu Y."/>
            <person name="Osorio S."/>
            <person name="Aflitos S.A."/>
            <person name="Schijlen E."/>
            <person name="Jimenez-Gomez J.M."/>
            <person name="Ryngajllo M."/>
            <person name="Kimura S."/>
            <person name="Kumar R."/>
            <person name="Koenig D."/>
            <person name="Headland L.R."/>
            <person name="Maloof J.N."/>
            <person name="Sinha N."/>
            <person name="van Ham R.C."/>
            <person name="Lankhorst R.K."/>
            <person name="Mao L."/>
            <person name="Vogel A."/>
            <person name="Arsova B."/>
            <person name="Panstruga R."/>
            <person name="Fei Z."/>
            <person name="Rose J.K."/>
            <person name="Zamir D."/>
            <person name="Carrari F."/>
            <person name="Giovannoni J.J."/>
            <person name="Weigel D."/>
            <person name="Usadel B."/>
            <person name="Fernie A.R."/>
        </authorList>
    </citation>
    <scope>NUCLEOTIDE SEQUENCE [LARGE SCALE GENOMIC DNA]</scope>
    <source>
        <strain evidence="2">cv. LA0716</strain>
    </source>
</reference>
<evidence type="ECO:0000256" key="1">
    <source>
        <dbReference type="SAM" id="MobiDB-lite"/>
    </source>
</evidence>
<keyword evidence="2" id="KW-1185">Reference proteome</keyword>
<feature type="compositionally biased region" description="Acidic residues" evidence="1">
    <location>
        <begin position="50"/>
        <end position="86"/>
    </location>
</feature>
<reference evidence="3" key="2">
    <citation type="submission" date="2025-08" db="UniProtKB">
        <authorList>
            <consortium name="RefSeq"/>
        </authorList>
    </citation>
    <scope>IDENTIFICATION</scope>
</reference>
<organism evidence="2 3">
    <name type="scientific">Solanum pennellii</name>
    <name type="common">Tomato</name>
    <name type="synonym">Lycopersicon pennellii</name>
    <dbReference type="NCBI Taxonomy" id="28526"/>
    <lineage>
        <taxon>Eukaryota</taxon>
        <taxon>Viridiplantae</taxon>
        <taxon>Streptophyta</taxon>
        <taxon>Embryophyta</taxon>
        <taxon>Tracheophyta</taxon>
        <taxon>Spermatophyta</taxon>
        <taxon>Magnoliopsida</taxon>
        <taxon>eudicotyledons</taxon>
        <taxon>Gunneridae</taxon>
        <taxon>Pentapetalae</taxon>
        <taxon>asterids</taxon>
        <taxon>lamiids</taxon>
        <taxon>Solanales</taxon>
        <taxon>Solanaceae</taxon>
        <taxon>Solanoideae</taxon>
        <taxon>Solaneae</taxon>
        <taxon>Solanum</taxon>
        <taxon>Solanum subgen. Lycopersicon</taxon>
    </lineage>
</organism>
<evidence type="ECO:0000313" key="3">
    <source>
        <dbReference type="RefSeq" id="XP_027775092.1"/>
    </source>
</evidence>
<sequence length="182" mass="21052">MGLFPNRGVRLGAKKSDPFILDNKTLSKAHAYLLENCDEIQEYISRGREFEDESADEFEDESENDYEDESEDETKDELEDESEEELNYCWRTTKQSTSQKKKGSNPNKAQSPLKNLAIDMQYRLSAELANKLKIKREQHANEHNDRAKKQQTPIPHKIKNSEEVRTSHMTAGKGQTKQRSSE</sequence>
<feature type="region of interest" description="Disordered" evidence="1">
    <location>
        <begin position="45"/>
        <end position="116"/>
    </location>
</feature>
<dbReference type="RefSeq" id="XP_027775092.1">
    <property type="nucleotide sequence ID" value="XM_027919291.1"/>
</dbReference>
<feature type="compositionally biased region" description="Polar residues" evidence="1">
    <location>
        <begin position="104"/>
        <end position="113"/>
    </location>
</feature>
<feature type="compositionally biased region" description="Polar residues" evidence="1">
    <location>
        <begin position="167"/>
        <end position="182"/>
    </location>
</feature>
<dbReference type="Proteomes" id="UP000694930">
    <property type="component" value="Chromosome 8"/>
</dbReference>
<feature type="compositionally biased region" description="Basic and acidic residues" evidence="1">
    <location>
        <begin position="135"/>
        <end position="148"/>
    </location>
</feature>
<accession>A0ABM1VH74</accession>
<dbReference type="GeneID" id="114078429"/>
<proteinExistence type="predicted"/>
<evidence type="ECO:0000313" key="2">
    <source>
        <dbReference type="Proteomes" id="UP000694930"/>
    </source>
</evidence>
<name>A0ABM1VH74_SOLPN</name>
<protein>
    <submittedName>
        <fullName evidence="3">Aspartic and glutamic acid-rich protein-like</fullName>
    </submittedName>
</protein>